<dbReference type="SMR" id="A0A3Q7HEP9"/>
<dbReference type="SMART" id="SM00332">
    <property type="entry name" value="PP2Cc"/>
    <property type="match status" value="1"/>
</dbReference>
<evidence type="ECO:0000256" key="11">
    <source>
        <dbReference type="ARBA" id="ARBA00048336"/>
    </source>
</evidence>
<evidence type="ECO:0000256" key="7">
    <source>
        <dbReference type="ARBA" id="ARBA00022842"/>
    </source>
</evidence>
<organism evidence="13">
    <name type="scientific">Solanum lycopersicum</name>
    <name type="common">Tomato</name>
    <name type="synonym">Lycopersicon esculentum</name>
    <dbReference type="NCBI Taxonomy" id="4081"/>
    <lineage>
        <taxon>Eukaryota</taxon>
        <taxon>Viridiplantae</taxon>
        <taxon>Streptophyta</taxon>
        <taxon>Embryophyta</taxon>
        <taxon>Tracheophyta</taxon>
        <taxon>Spermatophyta</taxon>
        <taxon>Magnoliopsida</taxon>
        <taxon>eudicotyledons</taxon>
        <taxon>Gunneridae</taxon>
        <taxon>Pentapetalae</taxon>
        <taxon>asterids</taxon>
        <taxon>lamiids</taxon>
        <taxon>Solanales</taxon>
        <taxon>Solanaceae</taxon>
        <taxon>Solanoideae</taxon>
        <taxon>Solaneae</taxon>
        <taxon>Solanum</taxon>
        <taxon>Solanum subgen. Lycopersicon</taxon>
    </lineage>
</organism>
<dbReference type="InterPro" id="IPR001932">
    <property type="entry name" value="PPM-type_phosphatase-like_dom"/>
</dbReference>
<dbReference type="GO" id="GO:0004722">
    <property type="term" value="F:protein serine/threonine phosphatase activity"/>
    <property type="evidence" value="ECO:0000318"/>
    <property type="project" value="GO_Central"/>
</dbReference>
<evidence type="ECO:0000256" key="3">
    <source>
        <dbReference type="ARBA" id="ARBA00006702"/>
    </source>
</evidence>
<dbReference type="Pfam" id="PF00481">
    <property type="entry name" value="PP2C"/>
    <property type="match status" value="1"/>
</dbReference>
<dbReference type="FunFam" id="3.60.40.10:FF:000010">
    <property type="entry name" value="Probable protein phosphatase 2C 39"/>
    <property type="match status" value="1"/>
</dbReference>
<evidence type="ECO:0000256" key="8">
    <source>
        <dbReference type="ARBA" id="ARBA00022912"/>
    </source>
</evidence>
<proteinExistence type="inferred from homology"/>
<dbReference type="InterPro" id="IPR015655">
    <property type="entry name" value="PP2C"/>
</dbReference>
<evidence type="ECO:0000256" key="6">
    <source>
        <dbReference type="ARBA" id="ARBA00022801"/>
    </source>
</evidence>
<dbReference type="GO" id="GO:0046872">
    <property type="term" value="F:metal ion binding"/>
    <property type="evidence" value="ECO:0007669"/>
    <property type="project" value="UniProtKB-KW"/>
</dbReference>
<evidence type="ECO:0000256" key="2">
    <source>
        <dbReference type="ARBA" id="ARBA00001946"/>
    </source>
</evidence>
<dbReference type="Proteomes" id="UP000004994">
    <property type="component" value="Chromosome 7"/>
</dbReference>
<dbReference type="EC" id="3.1.3.16" evidence="4"/>
<keyword evidence="8" id="KW-0904">Protein phosphatase</keyword>
<comment type="catalytic activity">
    <reaction evidence="11">
        <text>O-phospho-L-threonyl-[protein] + H2O = L-threonyl-[protein] + phosphate</text>
        <dbReference type="Rhea" id="RHEA:47004"/>
        <dbReference type="Rhea" id="RHEA-COMP:11060"/>
        <dbReference type="Rhea" id="RHEA-COMP:11605"/>
        <dbReference type="ChEBI" id="CHEBI:15377"/>
        <dbReference type="ChEBI" id="CHEBI:30013"/>
        <dbReference type="ChEBI" id="CHEBI:43474"/>
        <dbReference type="ChEBI" id="CHEBI:61977"/>
        <dbReference type="EC" id="3.1.3.16"/>
    </reaction>
</comment>
<comment type="catalytic activity">
    <reaction evidence="10">
        <text>O-phospho-L-seryl-[protein] + H2O = L-seryl-[protein] + phosphate</text>
        <dbReference type="Rhea" id="RHEA:20629"/>
        <dbReference type="Rhea" id="RHEA-COMP:9863"/>
        <dbReference type="Rhea" id="RHEA-COMP:11604"/>
        <dbReference type="ChEBI" id="CHEBI:15377"/>
        <dbReference type="ChEBI" id="CHEBI:29999"/>
        <dbReference type="ChEBI" id="CHEBI:43474"/>
        <dbReference type="ChEBI" id="CHEBI:83421"/>
        <dbReference type="EC" id="3.1.3.16"/>
    </reaction>
</comment>
<evidence type="ECO:0000256" key="10">
    <source>
        <dbReference type="ARBA" id="ARBA00047761"/>
    </source>
</evidence>
<evidence type="ECO:0000256" key="4">
    <source>
        <dbReference type="ARBA" id="ARBA00013081"/>
    </source>
</evidence>
<evidence type="ECO:0000313" key="13">
    <source>
        <dbReference type="EnsemblPlants" id="Solyc07g053760.3.1"/>
    </source>
</evidence>
<keyword evidence="7" id="KW-0460">Magnesium</keyword>
<comment type="cofactor">
    <cofactor evidence="2">
        <name>Mg(2+)</name>
        <dbReference type="ChEBI" id="CHEBI:18420"/>
    </cofactor>
</comment>
<protein>
    <recommendedName>
        <fullName evidence="4">protein-serine/threonine phosphatase</fullName>
        <ecNumber evidence="4">3.1.3.16</ecNumber>
    </recommendedName>
</protein>
<dbReference type="CDD" id="cd00143">
    <property type="entry name" value="PP2Cc"/>
    <property type="match status" value="1"/>
</dbReference>
<evidence type="ECO:0000256" key="1">
    <source>
        <dbReference type="ARBA" id="ARBA00001936"/>
    </source>
</evidence>
<keyword evidence="6" id="KW-0378">Hydrolase</keyword>
<dbReference type="Gene3D" id="3.60.40.10">
    <property type="entry name" value="PPM-type phosphatase domain"/>
    <property type="match status" value="1"/>
</dbReference>
<keyword evidence="14" id="KW-1185">Reference proteome</keyword>
<keyword evidence="5" id="KW-0479">Metal-binding</keyword>
<keyword evidence="9" id="KW-0464">Manganese</keyword>
<dbReference type="InterPro" id="IPR036457">
    <property type="entry name" value="PPM-type-like_dom_sf"/>
</dbReference>
<dbReference type="OMA" id="VDCIKNM"/>
<evidence type="ECO:0000259" key="12">
    <source>
        <dbReference type="PROSITE" id="PS51746"/>
    </source>
</evidence>
<comment type="cofactor">
    <cofactor evidence="1">
        <name>Mn(2+)</name>
        <dbReference type="ChEBI" id="CHEBI:29035"/>
    </cofactor>
</comment>
<dbReference type="Gramene" id="Solyc07g053760.3.1">
    <property type="protein sequence ID" value="Solyc07g053760.3.1"/>
    <property type="gene ID" value="Solyc07g053760.3"/>
</dbReference>
<dbReference type="PROSITE" id="PS51746">
    <property type="entry name" value="PPM_2"/>
    <property type="match status" value="1"/>
</dbReference>
<dbReference type="PANTHER" id="PTHR47992">
    <property type="entry name" value="PROTEIN PHOSPHATASE"/>
    <property type="match status" value="1"/>
</dbReference>
<reference evidence="13" key="1">
    <citation type="journal article" date="2012" name="Nature">
        <title>The tomato genome sequence provides insights into fleshy fruit evolution.</title>
        <authorList>
            <consortium name="Tomato Genome Consortium"/>
        </authorList>
    </citation>
    <scope>NUCLEOTIDE SEQUENCE [LARGE SCALE GENOMIC DNA]</scope>
    <source>
        <strain evidence="13">cv. Heinz 1706</strain>
    </source>
</reference>
<evidence type="ECO:0000256" key="9">
    <source>
        <dbReference type="ARBA" id="ARBA00023211"/>
    </source>
</evidence>
<feature type="domain" description="PPM-type phosphatase" evidence="12">
    <location>
        <begin position="38"/>
        <end position="322"/>
    </location>
</feature>
<reference evidence="13" key="2">
    <citation type="submission" date="2019-01" db="UniProtKB">
        <authorList>
            <consortium name="EnsemblPlants"/>
        </authorList>
    </citation>
    <scope>IDENTIFICATION</scope>
    <source>
        <strain evidence="13">cv. Heinz 1706</strain>
    </source>
</reference>
<evidence type="ECO:0000313" key="14">
    <source>
        <dbReference type="Proteomes" id="UP000004994"/>
    </source>
</evidence>
<evidence type="ECO:0000256" key="5">
    <source>
        <dbReference type="ARBA" id="ARBA00022723"/>
    </source>
</evidence>
<sequence>MTGGREILHKMKEKACFMASMPDSPDTRGKGGASKRITHGSHLVKGKSNHAMEDCLVCEFKQVHNNDLGLFAIYDGHMGHDVANYLQTHLFNNILKEVMHNSREEFVLSQLCPDNSLFVHFRYSVIHITCICEQHDVWTDTVNATRRAYHSTDRDILAKAFELGKGGSTAVTAMLINSQTLIVANVGDSRAVISKKGVAEQLSVDHEPNREREIIESKGGFVSNIPGDVPRVDGQLAVARAFGDKSLKRHLSSDPDVAIELMDNDVDLIILASDGLWKVMSNQEAVDCIKNMKDAKAAAKHLSEVAISRKSKDDISCIVVKFQ</sequence>
<dbReference type="GO" id="GO:1902531">
    <property type="term" value="P:regulation of intracellular signal transduction"/>
    <property type="evidence" value="ECO:0000318"/>
    <property type="project" value="GO_Central"/>
</dbReference>
<dbReference type="AlphaFoldDB" id="A0A3Q7HEP9"/>
<accession>A0A3Q7HEP9</accession>
<dbReference type="EnsemblPlants" id="Solyc07g053760.3.1">
    <property type="protein sequence ID" value="Solyc07g053760.3.1"/>
    <property type="gene ID" value="Solyc07g053760.3"/>
</dbReference>
<name>A0A3Q7HEP9_SOLLC</name>
<dbReference type="InParanoid" id="A0A3Q7HEP9"/>
<dbReference type="SUPFAM" id="SSF81606">
    <property type="entry name" value="PP2C-like"/>
    <property type="match status" value="1"/>
</dbReference>
<comment type="similarity">
    <text evidence="3">Belongs to the PP2C family.</text>
</comment>